<gene>
    <name evidence="5" type="ORF">NEZAVI_LOCUS7435</name>
</gene>
<comment type="similarity">
    <text evidence="3">Belongs to the TO family.</text>
</comment>
<feature type="chain" id="PRO_5040242928" evidence="4">
    <location>
        <begin position="17"/>
        <end position="240"/>
    </location>
</feature>
<dbReference type="PANTHER" id="PTHR11008">
    <property type="entry name" value="PROTEIN TAKEOUT-LIKE PROTEIN"/>
    <property type="match status" value="1"/>
</dbReference>
<sequence length="240" mass="27079">MFRLLIVLCASTAAHGALPLGWKACRRADPKYNQCLSKEIENAVRSLANGDKSLKVLPLDPLRISELKIGKGSGPVSLDLVMRDADGYGLKNIQVKDTKNDWKRMTVKAYIPKFTVLSDYKVDGKVMVLPITGEGRGNLTFEHLTVNGEVKWKRIKRGNTEYFNMESLTVPLMPKRMYFNLENLFNGNKALGDNMNKFLNENWSDIMDELRDPVSEALSMVFIQIANQILSQIPANEIDK</sequence>
<feature type="signal peptide" evidence="4">
    <location>
        <begin position="1"/>
        <end position="16"/>
    </location>
</feature>
<dbReference type="FunFam" id="3.15.10.30:FF:000001">
    <property type="entry name" value="Takeout-like protein 1"/>
    <property type="match status" value="1"/>
</dbReference>
<proteinExistence type="inferred from homology"/>
<dbReference type="SMART" id="SM00700">
    <property type="entry name" value="JHBP"/>
    <property type="match status" value="1"/>
</dbReference>
<name>A0A9P0H8Q7_NEZVI</name>
<dbReference type="AlphaFoldDB" id="A0A9P0H8Q7"/>
<evidence type="ECO:0000256" key="2">
    <source>
        <dbReference type="ARBA" id="ARBA00023108"/>
    </source>
</evidence>
<dbReference type="GO" id="GO:0007623">
    <property type="term" value="P:circadian rhythm"/>
    <property type="evidence" value="ECO:0007669"/>
    <property type="project" value="UniProtKB-ARBA"/>
</dbReference>
<keyword evidence="1 4" id="KW-0732">Signal</keyword>
<keyword evidence="2" id="KW-0090">Biological rhythms</keyword>
<dbReference type="Pfam" id="PF06585">
    <property type="entry name" value="JHBP"/>
    <property type="match status" value="1"/>
</dbReference>
<protein>
    <submittedName>
        <fullName evidence="5">Uncharacterized protein</fullName>
    </submittedName>
</protein>
<dbReference type="InterPro" id="IPR010562">
    <property type="entry name" value="Haemolymph_juvenile_hormone-bd"/>
</dbReference>
<evidence type="ECO:0000313" key="5">
    <source>
        <dbReference type="EMBL" id="CAH1397648.1"/>
    </source>
</evidence>
<reference evidence="5" key="1">
    <citation type="submission" date="2022-01" db="EMBL/GenBank/DDBJ databases">
        <authorList>
            <person name="King R."/>
        </authorList>
    </citation>
    <scope>NUCLEOTIDE SEQUENCE</scope>
</reference>
<dbReference type="InterPro" id="IPR038606">
    <property type="entry name" value="To_sf"/>
</dbReference>
<keyword evidence="6" id="KW-1185">Reference proteome</keyword>
<evidence type="ECO:0000256" key="3">
    <source>
        <dbReference type="ARBA" id="ARBA00060902"/>
    </source>
</evidence>
<dbReference type="PANTHER" id="PTHR11008:SF41">
    <property type="entry name" value="RE70318P"/>
    <property type="match status" value="1"/>
</dbReference>
<dbReference type="Gene3D" id="3.15.10.30">
    <property type="entry name" value="Haemolymph juvenile hormone binding protein"/>
    <property type="match status" value="1"/>
</dbReference>
<evidence type="ECO:0000313" key="6">
    <source>
        <dbReference type="Proteomes" id="UP001152798"/>
    </source>
</evidence>
<accession>A0A9P0H8Q7</accession>
<dbReference type="OrthoDB" id="8186595at2759"/>
<dbReference type="GO" id="GO:0005615">
    <property type="term" value="C:extracellular space"/>
    <property type="evidence" value="ECO:0007669"/>
    <property type="project" value="TreeGrafter"/>
</dbReference>
<dbReference type="Proteomes" id="UP001152798">
    <property type="component" value="Chromosome 4"/>
</dbReference>
<evidence type="ECO:0000256" key="4">
    <source>
        <dbReference type="SAM" id="SignalP"/>
    </source>
</evidence>
<dbReference type="EMBL" id="OV725080">
    <property type="protein sequence ID" value="CAH1397648.1"/>
    <property type="molecule type" value="Genomic_DNA"/>
</dbReference>
<organism evidence="5 6">
    <name type="scientific">Nezara viridula</name>
    <name type="common">Southern green stink bug</name>
    <name type="synonym">Cimex viridulus</name>
    <dbReference type="NCBI Taxonomy" id="85310"/>
    <lineage>
        <taxon>Eukaryota</taxon>
        <taxon>Metazoa</taxon>
        <taxon>Ecdysozoa</taxon>
        <taxon>Arthropoda</taxon>
        <taxon>Hexapoda</taxon>
        <taxon>Insecta</taxon>
        <taxon>Pterygota</taxon>
        <taxon>Neoptera</taxon>
        <taxon>Paraneoptera</taxon>
        <taxon>Hemiptera</taxon>
        <taxon>Heteroptera</taxon>
        <taxon>Panheteroptera</taxon>
        <taxon>Pentatomomorpha</taxon>
        <taxon>Pentatomoidea</taxon>
        <taxon>Pentatomidae</taxon>
        <taxon>Pentatominae</taxon>
        <taxon>Nezara</taxon>
    </lineage>
</organism>
<evidence type="ECO:0000256" key="1">
    <source>
        <dbReference type="ARBA" id="ARBA00022729"/>
    </source>
</evidence>